<dbReference type="Gene3D" id="1.10.1900.10">
    <property type="entry name" value="c-terminal domain of poly(a) binding protein"/>
    <property type="match status" value="1"/>
</dbReference>
<evidence type="ECO:0000313" key="1">
    <source>
        <dbReference type="EMBL" id="QVI62651.1"/>
    </source>
</evidence>
<evidence type="ECO:0000313" key="2">
    <source>
        <dbReference type="Proteomes" id="UP000677804"/>
    </source>
</evidence>
<dbReference type="Proteomes" id="UP000677804">
    <property type="component" value="Chromosome"/>
</dbReference>
<proteinExistence type="predicted"/>
<sequence length="122" mass="13761">MVARWIEALTGPWEQKKQYRRDVARLHGLPEPYRTAATGMHRYLMATCGLTDGDALVQMVGDLADLWEGAAADERPVGAIVGEDPVEFVEGFAEAYTGERWIDKARTRLVRAMDEAQRREQP</sequence>
<dbReference type="InterPro" id="IPR008316">
    <property type="entry name" value="UCP029876"/>
</dbReference>
<name>A0ABX8D832_9CELL</name>
<dbReference type="EMBL" id="CP074405">
    <property type="protein sequence ID" value="QVI62651.1"/>
    <property type="molecule type" value="Genomic_DNA"/>
</dbReference>
<dbReference type="RefSeq" id="WP_207341757.1">
    <property type="nucleotide sequence ID" value="NZ_CP074405.1"/>
</dbReference>
<gene>
    <name evidence="1" type="ORF">KG103_01515</name>
</gene>
<dbReference type="SUPFAM" id="SSF158560">
    <property type="entry name" value="BH3980-like"/>
    <property type="match status" value="1"/>
</dbReference>
<reference evidence="1 2" key="1">
    <citation type="submission" date="2021-05" db="EMBL/GenBank/DDBJ databases">
        <title>Novel species in genus Cellulomonas.</title>
        <authorList>
            <person name="Zhang G."/>
        </authorList>
    </citation>
    <scope>NUCLEOTIDE SEQUENCE [LARGE SCALE GENOMIC DNA]</scope>
    <source>
        <strain evidence="2">zg-ZUI222</strain>
    </source>
</reference>
<organism evidence="1 2">
    <name type="scientific">Cellulomonas wangleii</name>
    <dbReference type="NCBI Taxonomy" id="2816956"/>
    <lineage>
        <taxon>Bacteria</taxon>
        <taxon>Bacillati</taxon>
        <taxon>Actinomycetota</taxon>
        <taxon>Actinomycetes</taxon>
        <taxon>Micrococcales</taxon>
        <taxon>Cellulomonadaceae</taxon>
        <taxon>Cellulomonas</taxon>
    </lineage>
</organism>
<accession>A0ABX8D832</accession>
<protein>
    <submittedName>
        <fullName evidence="1">DUF1048 domain-containing protein</fullName>
    </submittedName>
</protein>
<keyword evidence="2" id="KW-1185">Reference proteome</keyword>
<dbReference type="Pfam" id="PF06304">
    <property type="entry name" value="DUF1048"/>
    <property type="match status" value="1"/>
</dbReference>